<name>A0A9E3H8T2_9NOST</name>
<dbReference type="Proteomes" id="UP000813215">
    <property type="component" value="Unassembled WGS sequence"/>
</dbReference>
<dbReference type="GO" id="GO:0000166">
    <property type="term" value="F:nucleotide binding"/>
    <property type="evidence" value="ECO:0007669"/>
    <property type="project" value="InterPro"/>
</dbReference>
<protein>
    <submittedName>
        <fullName evidence="2">Gfo/Idh/MocA family oxidoreductase</fullName>
    </submittedName>
</protein>
<dbReference type="PANTHER" id="PTHR37850">
    <property type="entry name" value="STRU PROTEIN"/>
    <property type="match status" value="1"/>
</dbReference>
<dbReference type="InterPro" id="IPR048423">
    <property type="entry name" value="DRL_cat"/>
</dbReference>
<dbReference type="InterPro" id="IPR036291">
    <property type="entry name" value="NAD(P)-bd_dom_sf"/>
</dbReference>
<evidence type="ECO:0000313" key="3">
    <source>
        <dbReference type="Proteomes" id="UP000813215"/>
    </source>
</evidence>
<comment type="caution">
    <text evidence="2">The sequence shown here is derived from an EMBL/GenBank/DDBJ whole genome shotgun (WGS) entry which is preliminary data.</text>
</comment>
<dbReference type="CDD" id="cd11616">
    <property type="entry name" value="SAF_DH_OX_like"/>
    <property type="match status" value="1"/>
</dbReference>
<dbReference type="SUPFAM" id="SSF51735">
    <property type="entry name" value="NAD(P)-binding Rossmann-fold domains"/>
    <property type="match status" value="1"/>
</dbReference>
<dbReference type="InterPro" id="IPR013974">
    <property type="entry name" value="SAF"/>
</dbReference>
<dbReference type="SMART" id="SM00858">
    <property type="entry name" value="SAF"/>
    <property type="match status" value="1"/>
</dbReference>
<dbReference type="InterPro" id="IPR000683">
    <property type="entry name" value="Gfo/Idh/MocA-like_OxRdtase_N"/>
</dbReference>
<gene>
    <name evidence="2" type="ORF">KME28_13820</name>
</gene>
<dbReference type="EMBL" id="JAHHHW010000092">
    <property type="protein sequence ID" value="MBW4432766.1"/>
    <property type="molecule type" value="Genomic_DNA"/>
</dbReference>
<organism evidence="2 3">
    <name type="scientific">Pelatocladus maniniholoensis HA4357-MV3</name>
    <dbReference type="NCBI Taxonomy" id="1117104"/>
    <lineage>
        <taxon>Bacteria</taxon>
        <taxon>Bacillati</taxon>
        <taxon>Cyanobacteriota</taxon>
        <taxon>Cyanophyceae</taxon>
        <taxon>Nostocales</taxon>
        <taxon>Nostocaceae</taxon>
        <taxon>Pelatocladus</taxon>
    </lineage>
</organism>
<proteinExistence type="predicted"/>
<feature type="domain" description="SAF" evidence="1">
    <location>
        <begin position="344"/>
        <end position="409"/>
    </location>
</feature>
<dbReference type="Pfam" id="PF08666">
    <property type="entry name" value="SAF"/>
    <property type="match status" value="1"/>
</dbReference>
<evidence type="ECO:0000259" key="1">
    <source>
        <dbReference type="SMART" id="SM00858"/>
    </source>
</evidence>
<dbReference type="AlphaFoldDB" id="A0A9E3H8T2"/>
<evidence type="ECO:0000313" key="2">
    <source>
        <dbReference type="EMBL" id="MBW4432766.1"/>
    </source>
</evidence>
<accession>A0A9E3H8T2</accession>
<reference evidence="2" key="1">
    <citation type="submission" date="2021-05" db="EMBL/GenBank/DDBJ databases">
        <authorList>
            <person name="Pietrasiak N."/>
            <person name="Ward R."/>
            <person name="Stajich J.E."/>
            <person name="Kurbessoian T."/>
        </authorList>
    </citation>
    <scope>NUCLEOTIDE SEQUENCE</scope>
    <source>
        <strain evidence="2">HA4357-MV3</strain>
    </source>
</reference>
<dbReference type="Pfam" id="PF01408">
    <property type="entry name" value="GFO_IDH_MocA"/>
    <property type="match status" value="1"/>
</dbReference>
<dbReference type="Gene3D" id="3.40.50.720">
    <property type="entry name" value="NAD(P)-binding Rossmann-like Domain"/>
    <property type="match status" value="1"/>
</dbReference>
<sequence length="437" mass="47121">MIIVDSALAARAEAGNPVKVGMIGAGFMGRGIANQIANSVPGMELVAISNRNVDAAKRAYSEAGIENFQVAKTVTELEAAIASGGYAVTEDAMLLCRAEGIDALIEVTGAVEFGAHVITEAIAHRKHVIMMNAELDGTIGSILKVYADKAGVILSACDGDQPGVQMNLYRFVKSIGLTPLLCGNIKGLQDPYRNPTTQEAFAKRWGQKAHMVTSFADGTKISFEQAIVANGTGMKIAKRGMLGYDFNGHVDEMTKMYDVDQLKELGGIVDYVVGAKPGPGVFVFGTHDDPKQQHYLNLYKLGEGPLYSFYTPYHLCHFEVPLSVARAVLFQDCVLTPLDAPIVDVVTTAKIDLKAGETLDGIGYYMTYGQCENSNIVQEQNLLPMGLAEGCRLKRDISKDQVLTYDDVELPDGRLCDQLRAEQNAYFASSKTLTAVG</sequence>
<reference evidence="2" key="2">
    <citation type="journal article" date="2022" name="Microbiol. Resour. Announc.">
        <title>Metagenome Sequencing to Explore Phylogenomics of Terrestrial Cyanobacteria.</title>
        <authorList>
            <person name="Ward R.D."/>
            <person name="Stajich J.E."/>
            <person name="Johansen J.R."/>
            <person name="Huntemann M."/>
            <person name="Clum A."/>
            <person name="Foster B."/>
            <person name="Foster B."/>
            <person name="Roux S."/>
            <person name="Palaniappan K."/>
            <person name="Varghese N."/>
            <person name="Mukherjee S."/>
            <person name="Reddy T.B.K."/>
            <person name="Daum C."/>
            <person name="Copeland A."/>
            <person name="Chen I.A."/>
            <person name="Ivanova N.N."/>
            <person name="Kyrpides N.C."/>
            <person name="Shapiro N."/>
            <person name="Eloe-Fadrosh E.A."/>
            <person name="Pietrasiak N."/>
        </authorList>
    </citation>
    <scope>NUCLEOTIDE SEQUENCE</scope>
    <source>
        <strain evidence="2">HA4357-MV3</strain>
    </source>
</reference>
<dbReference type="Pfam" id="PF21135">
    <property type="entry name" value="DRL_cat"/>
    <property type="match status" value="1"/>
</dbReference>
<dbReference type="PANTHER" id="PTHR37850:SF1">
    <property type="entry name" value="SAF DOMAIN PROTEIN"/>
    <property type="match status" value="1"/>
</dbReference>